<feature type="compositionally biased region" description="Polar residues" evidence="1">
    <location>
        <begin position="209"/>
        <end position="218"/>
    </location>
</feature>
<keyword evidence="2" id="KW-0378">Hydrolase</keyword>
<dbReference type="GO" id="GO:0008237">
    <property type="term" value="F:metallopeptidase activity"/>
    <property type="evidence" value="ECO:0007669"/>
    <property type="project" value="UniProtKB-KW"/>
</dbReference>
<evidence type="ECO:0000256" key="1">
    <source>
        <dbReference type="SAM" id="MobiDB-lite"/>
    </source>
</evidence>
<accession>A0ABW1SAK0</accession>
<keyword evidence="2" id="KW-0645">Protease</keyword>
<protein>
    <submittedName>
        <fullName evidence="2">Metalloprotease CJM1_0395 family protein</fullName>
    </submittedName>
</protein>
<dbReference type="InterPro" id="IPR021973">
    <property type="entry name" value="SprA-related"/>
</dbReference>
<evidence type="ECO:0000313" key="2">
    <source>
        <dbReference type="EMBL" id="MFC6198413.1"/>
    </source>
</evidence>
<feature type="compositionally biased region" description="Low complexity" evidence="1">
    <location>
        <begin position="178"/>
        <end position="196"/>
    </location>
</feature>
<dbReference type="Proteomes" id="UP001596303">
    <property type="component" value="Unassembled WGS sequence"/>
</dbReference>
<evidence type="ECO:0000313" key="3">
    <source>
        <dbReference type="Proteomes" id="UP001596303"/>
    </source>
</evidence>
<keyword evidence="3" id="KW-1185">Reference proteome</keyword>
<keyword evidence="2" id="KW-0482">Metalloprotease</keyword>
<feature type="region of interest" description="Disordered" evidence="1">
    <location>
        <begin position="162"/>
        <end position="218"/>
    </location>
</feature>
<feature type="region of interest" description="Disordered" evidence="1">
    <location>
        <begin position="54"/>
        <end position="149"/>
    </location>
</feature>
<reference evidence="3" key="1">
    <citation type="journal article" date="2019" name="Int. J. Syst. Evol. Microbiol.">
        <title>The Global Catalogue of Microorganisms (GCM) 10K type strain sequencing project: providing services to taxonomists for standard genome sequencing and annotation.</title>
        <authorList>
            <consortium name="The Broad Institute Genomics Platform"/>
            <consortium name="The Broad Institute Genome Sequencing Center for Infectious Disease"/>
            <person name="Wu L."/>
            <person name="Ma J."/>
        </authorList>
    </citation>
    <scope>NUCLEOTIDE SEQUENCE [LARGE SCALE GENOMIC DNA]</scope>
    <source>
        <strain evidence="3">CGMCC-1.15741</strain>
    </source>
</reference>
<feature type="compositionally biased region" description="Acidic residues" evidence="1">
    <location>
        <begin position="79"/>
        <end position="89"/>
    </location>
</feature>
<proteinExistence type="predicted"/>
<sequence length="235" mass="24615">MEISDVSYGRVLSAFPVNIPERPFREASAPPSIRAEPVDRVEISQAALKLSANDAAGLNTGGLNAGTTSSGNTQSDQDQNSDELSEEEQAQVKDLKARDTEVRAHEAAHAATGGSFAGSPSYEYQVGPDGKRYAVGGEVSIDTSPIKGDPQATIEKLEQVQDAALAPSEPSDQDRKVAQQAAAALREAQAELSAQQAEEDVAEQGGEPRSQSADPGLQQQVQLAASAYERVAALA</sequence>
<gene>
    <name evidence="2" type="ORF">ACFQDM_09995</name>
</gene>
<dbReference type="Pfam" id="PF12118">
    <property type="entry name" value="SprA-related"/>
    <property type="match status" value="1"/>
</dbReference>
<name>A0ABW1SAK0_9PROT</name>
<dbReference type="RefSeq" id="WP_377378601.1">
    <property type="nucleotide sequence ID" value="NZ_JBHSSW010000012.1"/>
</dbReference>
<organism evidence="2 3">
    <name type="scientific">Ponticaulis profundi</name>
    <dbReference type="NCBI Taxonomy" id="2665222"/>
    <lineage>
        <taxon>Bacteria</taxon>
        <taxon>Pseudomonadati</taxon>
        <taxon>Pseudomonadota</taxon>
        <taxon>Alphaproteobacteria</taxon>
        <taxon>Hyphomonadales</taxon>
        <taxon>Hyphomonadaceae</taxon>
        <taxon>Ponticaulis</taxon>
    </lineage>
</organism>
<feature type="compositionally biased region" description="Basic and acidic residues" evidence="1">
    <location>
        <begin position="90"/>
        <end position="108"/>
    </location>
</feature>
<comment type="caution">
    <text evidence="2">The sequence shown here is derived from an EMBL/GenBank/DDBJ whole genome shotgun (WGS) entry which is preliminary data.</text>
</comment>
<dbReference type="EMBL" id="JBHSSW010000012">
    <property type="protein sequence ID" value="MFC6198413.1"/>
    <property type="molecule type" value="Genomic_DNA"/>
</dbReference>